<proteinExistence type="inferred from homology"/>
<dbReference type="Gene3D" id="3.40.640.10">
    <property type="entry name" value="Type I PLP-dependent aspartate aminotransferase-like (Major domain)"/>
    <property type="match status" value="1"/>
</dbReference>
<gene>
    <name evidence="5" type="ORF">Aco03nite_050640</name>
</gene>
<keyword evidence="6" id="KW-1185">Reference proteome</keyword>
<evidence type="ECO:0000313" key="5">
    <source>
        <dbReference type="EMBL" id="GID56660.1"/>
    </source>
</evidence>
<dbReference type="CDD" id="cd06502">
    <property type="entry name" value="TA_like"/>
    <property type="match status" value="1"/>
</dbReference>
<comment type="caution">
    <text evidence="5">The sequence shown here is derived from an EMBL/GenBank/DDBJ whole genome shotgun (WGS) entry which is preliminary data.</text>
</comment>
<dbReference type="EMBL" id="BOMG01000061">
    <property type="protein sequence ID" value="GID56660.1"/>
    <property type="molecule type" value="Genomic_DNA"/>
</dbReference>
<dbReference type="InterPro" id="IPR015422">
    <property type="entry name" value="PyrdxlP-dep_Trfase_small"/>
</dbReference>
<evidence type="ECO:0000259" key="4">
    <source>
        <dbReference type="Pfam" id="PF01212"/>
    </source>
</evidence>
<dbReference type="SUPFAM" id="SSF53383">
    <property type="entry name" value="PLP-dependent transferases"/>
    <property type="match status" value="1"/>
</dbReference>
<evidence type="ECO:0000256" key="2">
    <source>
        <dbReference type="ARBA" id="ARBA00006966"/>
    </source>
</evidence>
<keyword evidence="3" id="KW-0663">Pyridoxal phosphate</keyword>
<dbReference type="Proteomes" id="UP000612282">
    <property type="component" value="Unassembled WGS sequence"/>
</dbReference>
<sequence length="372" mass="39898">MLSIAGIGFVTGPRPRKINDVILHDIDTRGFASDNYSGVHPDILTAIADANHGHQSSYGADVYTERLGEVFRTHFGPDARAYPVLTGTGANVIALQALTARWGAVICADSGHVHTDEGGAPEKTGGLKLLPVPTVHGKLTVEAIRTQSWGFDDPHRARPQVVSLAQATELGTVYTPEEIRAICEYAHGHGMSVHMDGSRLANAAARLGVPLRALTTDAGVDVLSFGGTKNGMLLGEAVVLLDPALDPGIDRLRKTSMQLASKQRFVAAQFLALLENDLWLRNAAHANAMADLLSEGLRDLPEVTVIHPVQSNALFVRLPEKVLAGLHDDFAFYDWGGTPGEARWMTSFDTTAEDVEAVLSLIRSALLDGRHS</sequence>
<dbReference type="InterPro" id="IPR001597">
    <property type="entry name" value="ArAA_b-elim_lyase/Thr_aldolase"/>
</dbReference>
<dbReference type="Gene3D" id="3.90.1150.10">
    <property type="entry name" value="Aspartate Aminotransferase, domain 1"/>
    <property type="match status" value="1"/>
</dbReference>
<dbReference type="InterPro" id="IPR015421">
    <property type="entry name" value="PyrdxlP-dep_Trfase_major"/>
</dbReference>
<comment type="cofactor">
    <cofactor evidence="1">
        <name>pyridoxal 5'-phosphate</name>
        <dbReference type="ChEBI" id="CHEBI:597326"/>
    </cofactor>
</comment>
<protein>
    <submittedName>
        <fullName evidence="5">Threonine aldolase</fullName>
    </submittedName>
</protein>
<dbReference type="InterPro" id="IPR015424">
    <property type="entry name" value="PyrdxlP-dep_Trfase"/>
</dbReference>
<name>A0ABQ3XDV7_9ACTN</name>
<accession>A0ABQ3XDV7</accession>
<dbReference type="Pfam" id="PF01212">
    <property type="entry name" value="Beta_elim_lyase"/>
    <property type="match status" value="1"/>
</dbReference>
<comment type="similarity">
    <text evidence="2">Belongs to the threonine aldolase family.</text>
</comment>
<dbReference type="PANTHER" id="PTHR48097:SF5">
    <property type="entry name" value="LOW SPECIFICITY L-THREONINE ALDOLASE"/>
    <property type="match status" value="1"/>
</dbReference>
<evidence type="ECO:0000256" key="1">
    <source>
        <dbReference type="ARBA" id="ARBA00001933"/>
    </source>
</evidence>
<dbReference type="RefSeq" id="WP_203798532.1">
    <property type="nucleotide sequence ID" value="NZ_BAAAQE010000018.1"/>
</dbReference>
<evidence type="ECO:0000313" key="6">
    <source>
        <dbReference type="Proteomes" id="UP000612282"/>
    </source>
</evidence>
<dbReference type="PANTHER" id="PTHR48097">
    <property type="entry name" value="L-THREONINE ALDOLASE-RELATED"/>
    <property type="match status" value="1"/>
</dbReference>
<evidence type="ECO:0000256" key="3">
    <source>
        <dbReference type="ARBA" id="ARBA00022898"/>
    </source>
</evidence>
<reference evidence="5 6" key="1">
    <citation type="submission" date="2021-01" db="EMBL/GenBank/DDBJ databases">
        <title>Whole genome shotgun sequence of Actinoplanes couchii NBRC 106145.</title>
        <authorList>
            <person name="Komaki H."/>
            <person name="Tamura T."/>
        </authorList>
    </citation>
    <scope>NUCLEOTIDE SEQUENCE [LARGE SCALE GENOMIC DNA]</scope>
    <source>
        <strain evidence="5 6">NBRC 106145</strain>
    </source>
</reference>
<feature type="domain" description="Aromatic amino acid beta-eliminating lyase/threonine aldolase" evidence="4">
    <location>
        <begin position="31"/>
        <end position="316"/>
    </location>
</feature>
<organism evidence="5 6">
    <name type="scientific">Actinoplanes couchii</name>
    <dbReference type="NCBI Taxonomy" id="403638"/>
    <lineage>
        <taxon>Bacteria</taxon>
        <taxon>Bacillati</taxon>
        <taxon>Actinomycetota</taxon>
        <taxon>Actinomycetes</taxon>
        <taxon>Micromonosporales</taxon>
        <taxon>Micromonosporaceae</taxon>
        <taxon>Actinoplanes</taxon>
    </lineage>
</organism>